<dbReference type="PROSITE" id="PS51832">
    <property type="entry name" value="HD_GYP"/>
    <property type="match status" value="1"/>
</dbReference>
<dbReference type="CDD" id="cd00077">
    <property type="entry name" value="HDc"/>
    <property type="match status" value="1"/>
</dbReference>
<dbReference type="EMBL" id="BAOS01000005">
    <property type="protein sequence ID" value="GAX60025.1"/>
    <property type="molecule type" value="Genomic_DNA"/>
</dbReference>
<dbReference type="PANTHER" id="PTHR43155:SF2">
    <property type="entry name" value="CYCLIC DI-GMP PHOSPHODIESTERASE PA4108"/>
    <property type="match status" value="1"/>
</dbReference>
<dbReference type="SMART" id="SM00065">
    <property type="entry name" value="GAF"/>
    <property type="match status" value="1"/>
</dbReference>
<gene>
    <name evidence="2" type="ORF">SCALIN_C05_0110</name>
</gene>
<dbReference type="SUPFAM" id="SSF55781">
    <property type="entry name" value="GAF domain-like"/>
    <property type="match status" value="1"/>
</dbReference>
<dbReference type="SUPFAM" id="SSF109604">
    <property type="entry name" value="HD-domain/PDEase-like"/>
    <property type="match status" value="1"/>
</dbReference>
<proteinExistence type="predicted"/>
<name>A0A286TVY2_9BACT</name>
<evidence type="ECO:0000313" key="3">
    <source>
        <dbReference type="Proteomes" id="UP000218542"/>
    </source>
</evidence>
<keyword evidence="3" id="KW-1185">Reference proteome</keyword>
<dbReference type="Gene3D" id="1.10.3210.10">
    <property type="entry name" value="Hypothetical protein af1432"/>
    <property type="match status" value="1"/>
</dbReference>
<sequence length="543" mass="61258">MITMLTMLDNTTRSGKGKISDSIEINNTYFDSRVVDNKVEVNEEAIGIALTSVFKFEKLFKLINKLTTSLVKVKYSSLMLIEGDTLRIKYSNHLTEDIEQECRVKVGDGISGWVALKGVNVIVKNIETDTRFAKRNNARYSSKSFMSVPLIISGKVIGVLNVNEKSDGRAFNERDLGLLRILSRYSAIAIRNATLIGKTKGLSIVQQLDNDYYNKTEKFLPVTLKSLKIGPFNKSELYLKNSLNGENNYVLYWKGGDRLFINEKREEFIRKNINKLFVPKNGRKQYLRFMETNMEKIVQNDSACSKEKFDVIQNVAVNIISDLTAIPEEVCNIERAKQWIESAMGLVRSSGKDYIGLSNTKGYDIYLYGHSINVTLMSLVFAHHIGLNIEETGEFALGLLLQDIGMRSVDSLIINKPSKLNSDEYNIIKKHSEIGFQMLQETGQVSPESYMLALLHHENFNGSGYPHGLKENEISLYGRISRIIDVYCAITSDRPYAKACTSDDACMIMKAKMKGFFDTEVLDNFIDLLKSGKGVAKTRLVSS</sequence>
<dbReference type="Pfam" id="PF13487">
    <property type="entry name" value="HD_5"/>
    <property type="match status" value="1"/>
</dbReference>
<dbReference type="InterPro" id="IPR003018">
    <property type="entry name" value="GAF"/>
</dbReference>
<dbReference type="PANTHER" id="PTHR43155">
    <property type="entry name" value="CYCLIC DI-GMP PHOSPHODIESTERASE PA4108-RELATED"/>
    <property type="match status" value="1"/>
</dbReference>
<dbReference type="Proteomes" id="UP000218542">
    <property type="component" value="Unassembled WGS sequence"/>
</dbReference>
<evidence type="ECO:0000259" key="1">
    <source>
        <dbReference type="PROSITE" id="PS51832"/>
    </source>
</evidence>
<dbReference type="InterPro" id="IPR037522">
    <property type="entry name" value="HD_GYP_dom"/>
</dbReference>
<dbReference type="Gene3D" id="3.30.450.40">
    <property type="match status" value="1"/>
</dbReference>
<dbReference type="AlphaFoldDB" id="A0A286TVY2"/>
<comment type="caution">
    <text evidence="2">The sequence shown here is derived from an EMBL/GenBank/DDBJ whole genome shotgun (WGS) entry which is preliminary data.</text>
</comment>
<dbReference type="InterPro" id="IPR003607">
    <property type="entry name" value="HD/PDEase_dom"/>
</dbReference>
<feature type="domain" description="HD-GYP" evidence="1">
    <location>
        <begin position="346"/>
        <end position="541"/>
    </location>
</feature>
<dbReference type="InterPro" id="IPR029016">
    <property type="entry name" value="GAF-like_dom_sf"/>
</dbReference>
<dbReference type="Pfam" id="PF13185">
    <property type="entry name" value="GAF_2"/>
    <property type="match status" value="1"/>
</dbReference>
<accession>A0A286TVY2</accession>
<organism evidence="2 3">
    <name type="scientific">Candidatus Scalindua japonica</name>
    <dbReference type="NCBI Taxonomy" id="1284222"/>
    <lineage>
        <taxon>Bacteria</taxon>
        <taxon>Pseudomonadati</taxon>
        <taxon>Planctomycetota</taxon>
        <taxon>Candidatus Brocadiia</taxon>
        <taxon>Candidatus Brocadiales</taxon>
        <taxon>Candidatus Scalinduaceae</taxon>
        <taxon>Candidatus Scalindua</taxon>
    </lineage>
</organism>
<reference evidence="3" key="1">
    <citation type="journal article" date="2017" name="Environ. Microbiol. Rep.">
        <title>Genetic Diversity of Marine Anaerobic Ammonium-Oxidizing Bacteria as Revealed by Genomic and Proteomic Analyses of 'Candidatus Scalindua japonica'.</title>
        <authorList>
            <person name="Oshiki M."/>
            <person name="Mizuto K."/>
            <person name="Kimura Z."/>
            <person name="Kindaichi T."/>
            <person name="Satoh H."/>
            <person name="Okabe S."/>
        </authorList>
    </citation>
    <scope>NUCLEOTIDE SEQUENCE [LARGE SCALE GENOMIC DNA]</scope>
    <source>
        <strain evidence="3">husup-a2</strain>
    </source>
</reference>
<protein>
    <submittedName>
        <fullName evidence="2">Response regulatory</fullName>
    </submittedName>
</protein>
<evidence type="ECO:0000313" key="2">
    <source>
        <dbReference type="EMBL" id="GAX60025.1"/>
    </source>
</evidence>